<proteinExistence type="predicted"/>
<keyword evidence="4 9" id="KW-0812">Transmembrane</keyword>
<dbReference type="Proteomes" id="UP001608902">
    <property type="component" value="Unassembled WGS sequence"/>
</dbReference>
<evidence type="ECO:0000256" key="9">
    <source>
        <dbReference type="SAM" id="Phobius"/>
    </source>
</evidence>
<feature type="transmembrane region" description="Helical" evidence="9">
    <location>
        <begin position="77"/>
        <end position="95"/>
    </location>
</feature>
<evidence type="ECO:0000313" key="11">
    <source>
        <dbReference type="EMBL" id="MFH4983094.1"/>
    </source>
</evidence>
<dbReference type="SUPFAM" id="SSF81321">
    <property type="entry name" value="Family A G protein-coupled receptor-like"/>
    <property type="match status" value="1"/>
</dbReference>
<dbReference type="Gene3D" id="1.20.1070.10">
    <property type="entry name" value="Rhodopsin 7-helix transmembrane proteins"/>
    <property type="match status" value="1"/>
</dbReference>
<comment type="caution">
    <text evidence="11">The sequence shown here is derived from an EMBL/GenBank/DDBJ whole genome shotgun (WGS) entry which is preliminary data.</text>
</comment>
<dbReference type="PROSITE" id="PS50262">
    <property type="entry name" value="G_PROTEIN_RECEP_F1_2"/>
    <property type="match status" value="1"/>
</dbReference>
<evidence type="ECO:0000256" key="1">
    <source>
        <dbReference type="ARBA" id="ARBA00004100"/>
    </source>
</evidence>
<comment type="function">
    <text evidence="1">Receptor for thyrotropin-releasing hormone (TRH). Upon ligand binding, this G-protein-coupled receptor triggers activation of the phosphatidylinositol (IP3)-calcium-protein kinase C (PKC) pathway.</text>
</comment>
<reference evidence="11 12" key="1">
    <citation type="submission" date="2024-08" db="EMBL/GenBank/DDBJ databases">
        <title>Gnathostoma spinigerum genome.</title>
        <authorList>
            <person name="Gonzalez-Bertolin B."/>
            <person name="Monzon S."/>
            <person name="Zaballos A."/>
            <person name="Jimenez P."/>
            <person name="Dekumyoy P."/>
            <person name="Varona S."/>
            <person name="Cuesta I."/>
            <person name="Sumanam S."/>
            <person name="Adisakwattana P."/>
            <person name="Gasser R.B."/>
            <person name="Hernandez-Gonzalez A."/>
            <person name="Young N.D."/>
            <person name="Perteguer M.J."/>
        </authorList>
    </citation>
    <scope>NUCLEOTIDE SEQUENCE [LARGE SCALE GENOMIC DNA]</scope>
    <source>
        <strain evidence="11">AL3</strain>
        <tissue evidence="11">Liver</tissue>
    </source>
</reference>
<keyword evidence="6 9" id="KW-0472">Membrane</keyword>
<feature type="domain" description="G-protein coupled receptors family 1 profile" evidence="10">
    <location>
        <begin position="1"/>
        <end position="133"/>
    </location>
</feature>
<sequence length="217" mass="25269">MFLYIFVYSRIICTLKQSSEKEVPSIVHHNSKDARIQDSYMQLTQSSTSLLGGGVTKSRQPSMNVSRKSRRKGGNQVVKMLAIVVFVFAICWLPYRSMVAYNSFAVVKWDPDWYIYFSKTMIFINCAINPILYNVMSARFRRAFRQLFKCDGHKRICKNTAKEFSATTPIIRVDRETRATTDSEPKHIHFDFASLISPYHRIRAPEFRLPETIFVQM</sequence>
<dbReference type="GO" id="GO:0016020">
    <property type="term" value="C:membrane"/>
    <property type="evidence" value="ECO:0007669"/>
    <property type="project" value="UniProtKB-SubCell"/>
</dbReference>
<dbReference type="PRINTS" id="PR00237">
    <property type="entry name" value="GPCRRHODOPSN"/>
</dbReference>
<dbReference type="Pfam" id="PF00001">
    <property type="entry name" value="7tm_1"/>
    <property type="match status" value="1"/>
</dbReference>
<accession>A0ABD6EY66</accession>
<feature type="region of interest" description="Disordered" evidence="8">
    <location>
        <begin position="51"/>
        <end position="71"/>
    </location>
</feature>
<evidence type="ECO:0000256" key="4">
    <source>
        <dbReference type="ARBA" id="ARBA00022692"/>
    </source>
</evidence>
<evidence type="ECO:0000256" key="2">
    <source>
        <dbReference type="ARBA" id="ARBA00004370"/>
    </source>
</evidence>
<evidence type="ECO:0000313" key="12">
    <source>
        <dbReference type="Proteomes" id="UP001608902"/>
    </source>
</evidence>
<evidence type="ECO:0000256" key="7">
    <source>
        <dbReference type="ARBA" id="ARBA00032251"/>
    </source>
</evidence>
<evidence type="ECO:0000256" key="5">
    <source>
        <dbReference type="ARBA" id="ARBA00022989"/>
    </source>
</evidence>
<comment type="subcellular location">
    <subcellularLocation>
        <location evidence="2">Membrane</location>
    </subcellularLocation>
</comment>
<organism evidence="11 12">
    <name type="scientific">Gnathostoma spinigerum</name>
    <dbReference type="NCBI Taxonomy" id="75299"/>
    <lineage>
        <taxon>Eukaryota</taxon>
        <taxon>Metazoa</taxon>
        <taxon>Ecdysozoa</taxon>
        <taxon>Nematoda</taxon>
        <taxon>Chromadorea</taxon>
        <taxon>Rhabditida</taxon>
        <taxon>Spirurina</taxon>
        <taxon>Gnathostomatomorpha</taxon>
        <taxon>Gnathostomatoidea</taxon>
        <taxon>Gnathostomatidae</taxon>
        <taxon>Gnathostoma</taxon>
    </lineage>
</organism>
<evidence type="ECO:0000256" key="8">
    <source>
        <dbReference type="SAM" id="MobiDB-lite"/>
    </source>
</evidence>
<evidence type="ECO:0000259" key="10">
    <source>
        <dbReference type="PROSITE" id="PS50262"/>
    </source>
</evidence>
<dbReference type="InterPro" id="IPR000276">
    <property type="entry name" value="GPCR_Rhodpsn"/>
</dbReference>
<feature type="transmembrane region" description="Helical" evidence="9">
    <location>
        <begin position="115"/>
        <end position="136"/>
    </location>
</feature>
<feature type="compositionally biased region" description="Polar residues" evidence="8">
    <location>
        <begin position="57"/>
        <end position="66"/>
    </location>
</feature>
<dbReference type="PANTHER" id="PTHR46061:SF3">
    <property type="entry name" value="THYROTROPIN-RELEASING HORMONE RECEPTOR"/>
    <property type="match status" value="1"/>
</dbReference>
<evidence type="ECO:0000256" key="3">
    <source>
        <dbReference type="ARBA" id="ARBA00018873"/>
    </source>
</evidence>
<dbReference type="InterPro" id="IPR017452">
    <property type="entry name" value="GPCR_Rhodpsn_7TM"/>
</dbReference>
<gene>
    <name evidence="11" type="ORF">AB6A40_009803</name>
</gene>
<dbReference type="PANTHER" id="PTHR46061">
    <property type="entry name" value="THYROTROPIN-RELEASING HORMONE RECEPTOR"/>
    <property type="match status" value="1"/>
</dbReference>
<dbReference type="AlphaFoldDB" id="A0ABD6EY66"/>
<name>A0ABD6EY66_9BILA</name>
<keyword evidence="5 9" id="KW-1133">Transmembrane helix</keyword>
<dbReference type="EMBL" id="JBGFUD010011081">
    <property type="protein sequence ID" value="MFH4983094.1"/>
    <property type="molecule type" value="Genomic_DNA"/>
</dbReference>
<protein>
    <recommendedName>
        <fullName evidence="3">Thyrotropin-releasing hormone receptor</fullName>
    </recommendedName>
    <alternativeName>
        <fullName evidence="7">Thyroliberin receptor</fullName>
    </alternativeName>
</protein>
<keyword evidence="12" id="KW-1185">Reference proteome</keyword>
<evidence type="ECO:0000256" key="6">
    <source>
        <dbReference type="ARBA" id="ARBA00023136"/>
    </source>
</evidence>
<dbReference type="InterPro" id="IPR002120">
    <property type="entry name" value="TRH_rcpt_1"/>
</dbReference>